<evidence type="ECO:0000259" key="5">
    <source>
        <dbReference type="Pfam" id="PF01419"/>
    </source>
</evidence>
<dbReference type="Proteomes" id="UP000700706">
    <property type="component" value="Unassembled WGS sequence"/>
</dbReference>
<dbReference type="AlphaFoldDB" id="A0A952FT36"/>
<dbReference type="EMBL" id="JAEKLZ010000473">
    <property type="protein sequence ID" value="MBW8728970.1"/>
    <property type="molecule type" value="Genomic_DNA"/>
</dbReference>
<dbReference type="InterPro" id="IPR001229">
    <property type="entry name" value="Jacalin-like_lectin_dom"/>
</dbReference>
<accession>A0A952FT36</accession>
<protein>
    <recommendedName>
        <fullName evidence="5">Jacalin-type lectin domain-containing protein</fullName>
    </recommendedName>
</protein>
<evidence type="ECO:0000256" key="2">
    <source>
        <dbReference type="ARBA" id="ARBA00022656"/>
    </source>
</evidence>
<organism evidence="6 7">
    <name type="scientific">Inquilinus limosus</name>
    <dbReference type="NCBI Taxonomy" id="171674"/>
    <lineage>
        <taxon>Bacteria</taxon>
        <taxon>Pseudomonadati</taxon>
        <taxon>Pseudomonadota</taxon>
        <taxon>Alphaproteobacteria</taxon>
        <taxon>Rhodospirillales</taxon>
        <taxon>Rhodospirillaceae</taxon>
        <taxon>Inquilinus</taxon>
    </lineage>
</organism>
<dbReference type="Gene3D" id="2.100.10.30">
    <property type="entry name" value="Jacalin-like lectin domain"/>
    <property type="match status" value="1"/>
</dbReference>
<comment type="similarity">
    <text evidence="1">Belongs to the delta endotoxin family.</text>
</comment>
<keyword evidence="3" id="KW-0749">Sporulation</keyword>
<dbReference type="SUPFAM" id="SSF56849">
    <property type="entry name" value="delta-Endotoxin (insectocide), N-terminal domain"/>
    <property type="match status" value="1"/>
</dbReference>
<dbReference type="InterPro" id="IPR036404">
    <property type="entry name" value="Jacalin-like_lectin_dom_sf"/>
</dbReference>
<evidence type="ECO:0000313" key="6">
    <source>
        <dbReference type="EMBL" id="MBW8728970.1"/>
    </source>
</evidence>
<dbReference type="Pfam" id="PF01419">
    <property type="entry name" value="Jacalin"/>
    <property type="match status" value="1"/>
</dbReference>
<evidence type="ECO:0000256" key="4">
    <source>
        <dbReference type="ARBA" id="ARBA00023026"/>
    </source>
</evidence>
<evidence type="ECO:0000256" key="3">
    <source>
        <dbReference type="ARBA" id="ARBA00022969"/>
    </source>
</evidence>
<evidence type="ECO:0000256" key="1">
    <source>
        <dbReference type="ARBA" id="ARBA00007819"/>
    </source>
</evidence>
<dbReference type="SUPFAM" id="SSF51101">
    <property type="entry name" value="Mannose-binding lectins"/>
    <property type="match status" value="1"/>
</dbReference>
<dbReference type="GO" id="GO:0090729">
    <property type="term" value="F:toxin activity"/>
    <property type="evidence" value="ECO:0007669"/>
    <property type="project" value="UniProtKB-KW"/>
</dbReference>
<keyword evidence="4" id="KW-0843">Virulence</keyword>
<proteinExistence type="inferred from homology"/>
<gene>
    <name evidence="6" type="ORF">JF625_27960</name>
</gene>
<dbReference type="Gene3D" id="1.20.190.10">
    <property type="entry name" value="Pesticidal crystal protein, N-terminal domain"/>
    <property type="match status" value="1"/>
</dbReference>
<dbReference type="Gene3D" id="2.60.20.10">
    <property type="entry name" value="Crystallins"/>
    <property type="match status" value="1"/>
</dbReference>
<reference evidence="6" key="1">
    <citation type="submission" date="2020-06" db="EMBL/GenBank/DDBJ databases">
        <title>Stable isotope informed genome-resolved metagenomics uncovers potential trophic interactions in rhizosphere soil.</title>
        <authorList>
            <person name="Starr E.P."/>
            <person name="Shi S."/>
            <person name="Blazewicz S.J."/>
            <person name="Koch B.J."/>
            <person name="Probst A.J."/>
            <person name="Hungate B.A."/>
            <person name="Pett-Ridge J."/>
            <person name="Firestone M.K."/>
            <person name="Banfield J.F."/>
        </authorList>
    </citation>
    <scope>NUCLEOTIDE SEQUENCE</scope>
    <source>
        <strain evidence="6">YM_69_17</strain>
    </source>
</reference>
<sequence>MSDGCWVQFWDDEDCRGATKRFDAEGGSRSVNNLDDYLQSDGDKEGNEPDSLETGSRSWLVVYKDDNYEGGSASFGPNSQINDLDKYGVGGNISSFKLYDTRPSWFVDSAKGNPTTIETDDGIVNAQTVNNYFRTVVAAAFNLIPEVGGAIGTLIGGLWPDAKNRDQTWACYQNYLNQAIAGVYWQLTYESLNDILKSLYNAADGYVKTPNSDHEFKKQSFLNLYDLVNNTESFFVDESAPEKRYSFLVPYASLRLATLRENLQHYDYYYGSEPSDELRRMLTKEIQDSITLYQKLLSDARNRIVNTRKQQIVIESARSPYPYRVVDLYNGYAQGASSRDDATYIQEMYTDKVINQLAFTLDVHNAIGQLWVYFDPDRIVPDPLPLPTLSYAIGPFGWYQKVERFVQMTESGRVTEVALWTGDLVDSLELYIDGVGQGRVGGDGDGGYKALNLAQDERIVAANGYATGLINALGFTASNGKSIYGGKDGGYEKDRFDVQPLEGSVDTRLVGLTGFAGVKPGDPTNWDNLKAITFHWKCELSLDQVKGGAEG</sequence>
<keyword evidence="2" id="KW-0800">Toxin</keyword>
<name>A0A952FT36_9PROT</name>
<dbReference type="GO" id="GO:0030435">
    <property type="term" value="P:sporulation resulting in formation of a cellular spore"/>
    <property type="evidence" value="ECO:0007669"/>
    <property type="project" value="UniProtKB-KW"/>
</dbReference>
<dbReference type="InterPro" id="IPR036716">
    <property type="entry name" value="Pest_crys_N_sf"/>
</dbReference>
<evidence type="ECO:0000313" key="7">
    <source>
        <dbReference type="Proteomes" id="UP000700706"/>
    </source>
</evidence>
<feature type="domain" description="Jacalin-type lectin" evidence="5">
    <location>
        <begin position="404"/>
        <end position="517"/>
    </location>
</feature>
<comment type="caution">
    <text evidence="6">The sequence shown here is derived from an EMBL/GenBank/DDBJ whole genome shotgun (WGS) entry which is preliminary data.</text>
</comment>